<dbReference type="Proteomes" id="UP000054560">
    <property type="component" value="Unassembled WGS sequence"/>
</dbReference>
<name>A0A0L0FLB0_9EUKA</name>
<feature type="region of interest" description="Disordered" evidence="1">
    <location>
        <begin position="233"/>
        <end position="257"/>
    </location>
</feature>
<accession>A0A0L0FLB0</accession>
<feature type="compositionally biased region" description="Polar residues" evidence="1">
    <location>
        <begin position="182"/>
        <end position="196"/>
    </location>
</feature>
<evidence type="ECO:0000256" key="1">
    <source>
        <dbReference type="SAM" id="MobiDB-lite"/>
    </source>
</evidence>
<gene>
    <name evidence="2" type="ORF">SARC_10706</name>
</gene>
<organism evidence="2 3">
    <name type="scientific">Sphaeroforma arctica JP610</name>
    <dbReference type="NCBI Taxonomy" id="667725"/>
    <lineage>
        <taxon>Eukaryota</taxon>
        <taxon>Ichthyosporea</taxon>
        <taxon>Ichthyophonida</taxon>
        <taxon>Sphaeroforma</taxon>
    </lineage>
</organism>
<protein>
    <submittedName>
        <fullName evidence="2">Uncharacterized protein</fullName>
    </submittedName>
</protein>
<reference evidence="2 3" key="1">
    <citation type="submission" date="2011-02" db="EMBL/GenBank/DDBJ databases">
        <title>The Genome Sequence of Sphaeroforma arctica JP610.</title>
        <authorList>
            <consortium name="The Broad Institute Genome Sequencing Platform"/>
            <person name="Russ C."/>
            <person name="Cuomo C."/>
            <person name="Young S.K."/>
            <person name="Zeng Q."/>
            <person name="Gargeya S."/>
            <person name="Alvarado L."/>
            <person name="Berlin A."/>
            <person name="Chapman S.B."/>
            <person name="Chen Z."/>
            <person name="Freedman E."/>
            <person name="Gellesch M."/>
            <person name="Goldberg J."/>
            <person name="Griggs A."/>
            <person name="Gujja S."/>
            <person name="Heilman E."/>
            <person name="Heiman D."/>
            <person name="Howarth C."/>
            <person name="Mehta T."/>
            <person name="Neiman D."/>
            <person name="Pearson M."/>
            <person name="Roberts A."/>
            <person name="Saif S."/>
            <person name="Shea T."/>
            <person name="Shenoy N."/>
            <person name="Sisk P."/>
            <person name="Stolte C."/>
            <person name="Sykes S."/>
            <person name="White J."/>
            <person name="Yandava C."/>
            <person name="Burger G."/>
            <person name="Gray M.W."/>
            <person name="Holland P.W.H."/>
            <person name="King N."/>
            <person name="Lang F.B.F."/>
            <person name="Roger A.J."/>
            <person name="Ruiz-Trillo I."/>
            <person name="Haas B."/>
            <person name="Nusbaum C."/>
            <person name="Birren B."/>
        </authorList>
    </citation>
    <scope>NUCLEOTIDE SEQUENCE [LARGE SCALE GENOMIC DNA]</scope>
    <source>
        <strain evidence="2 3">JP610</strain>
    </source>
</reference>
<dbReference type="RefSeq" id="XP_014150710.1">
    <property type="nucleotide sequence ID" value="XM_014295235.1"/>
</dbReference>
<evidence type="ECO:0000313" key="2">
    <source>
        <dbReference type="EMBL" id="KNC76808.1"/>
    </source>
</evidence>
<evidence type="ECO:0000313" key="3">
    <source>
        <dbReference type="Proteomes" id="UP000054560"/>
    </source>
</evidence>
<proteinExistence type="predicted"/>
<sequence length="513" mass="58135">MNEVYHTDMNTFVQTNNDRGGTCFLPPQTSIRQWILQSEELQVVGAASADTQQHFQLQQKRVRFDPGPDHVHETYEKYTHYFSEYDRRPFAKRSQKTPKQIRDIFEEIEELRRELFMGQTSFPVLTEAEIETEIDTEDSSSSMDGLTMHVNANAQREVHAIAQAVTHAHVHVDMDVQSSVNQDQMGEDNLSGSESDGLSGCVSEQEDELLDSKFGGNQLRRFTYASNASVASTPKELSSTYTSEQSAPQRQQSRKYVDHARAISTHVPHTRARTQDTLQMQMRKRSISNRALLVCDSVTNLRRFNSVGHTTRYDNVFGVTPNVNTHCMDQETSTQHENQSVQNQSPSLGSVHMAQCMRQSSETNCTLSGKKVYSSNHAYDINRRVDHAEAPSFRWRKQSGFSGDIAYMDLREHVRLPQQTLISETLESETNSQASLAEMLAQNVDTDMDTSRGYGKDLRIQRDMWGRTIVHPVFLDKEVESGIDTDNSMGRSDSRNVSCSPSESMRSGSDTDM</sequence>
<dbReference type="AlphaFoldDB" id="A0A0L0FLB0"/>
<feature type="compositionally biased region" description="Polar residues" evidence="1">
    <location>
        <begin position="484"/>
        <end position="513"/>
    </location>
</feature>
<dbReference type="EMBL" id="KQ242953">
    <property type="protein sequence ID" value="KNC76808.1"/>
    <property type="molecule type" value="Genomic_DNA"/>
</dbReference>
<feature type="region of interest" description="Disordered" evidence="1">
    <location>
        <begin position="182"/>
        <end position="206"/>
    </location>
</feature>
<keyword evidence="3" id="KW-1185">Reference proteome</keyword>
<feature type="region of interest" description="Disordered" evidence="1">
    <location>
        <begin position="481"/>
        <end position="513"/>
    </location>
</feature>
<dbReference type="GeneID" id="25911210"/>
<feature type="compositionally biased region" description="Polar residues" evidence="1">
    <location>
        <begin position="233"/>
        <end position="251"/>
    </location>
</feature>